<protein>
    <submittedName>
        <fullName evidence="1">Uncharacterized protein</fullName>
    </submittedName>
</protein>
<dbReference type="AlphaFoldDB" id="A0A7W6JW46"/>
<gene>
    <name evidence="1" type="ORF">GGR46_004187</name>
</gene>
<keyword evidence="2" id="KW-1185">Reference proteome</keyword>
<dbReference type="Proteomes" id="UP000557392">
    <property type="component" value="Unassembled WGS sequence"/>
</dbReference>
<reference evidence="1 2" key="1">
    <citation type="submission" date="2020-08" db="EMBL/GenBank/DDBJ databases">
        <title>Genomic Encyclopedia of Type Strains, Phase IV (KMG-IV): sequencing the most valuable type-strain genomes for metagenomic binning, comparative biology and taxonomic classification.</title>
        <authorList>
            <person name="Goeker M."/>
        </authorList>
    </citation>
    <scope>NUCLEOTIDE SEQUENCE [LARGE SCALE GENOMIC DNA]</scope>
    <source>
        <strain evidence="1 2">DSM 101806</strain>
    </source>
</reference>
<accession>A0A7W6JW46</accession>
<organism evidence="1 2">
    <name type="scientific">Sphingomonas kyeonggiensis</name>
    <dbReference type="NCBI Taxonomy" id="1268553"/>
    <lineage>
        <taxon>Bacteria</taxon>
        <taxon>Pseudomonadati</taxon>
        <taxon>Pseudomonadota</taxon>
        <taxon>Alphaproteobacteria</taxon>
        <taxon>Sphingomonadales</taxon>
        <taxon>Sphingomonadaceae</taxon>
        <taxon>Sphingomonas</taxon>
    </lineage>
</organism>
<evidence type="ECO:0000313" key="2">
    <source>
        <dbReference type="Proteomes" id="UP000557392"/>
    </source>
</evidence>
<comment type="caution">
    <text evidence="1">The sequence shown here is derived from an EMBL/GenBank/DDBJ whole genome shotgun (WGS) entry which is preliminary data.</text>
</comment>
<sequence length="138" mass="14910">MLVSMLMAMSGVAVADKTQLPVVSGYAKCVTTHLGALPDAPDDRQIPLHDASVACRGMSETSYAEGKLTLNGKRFPKAWWKEVRTLIDLADVELAREVMDAPGNVKAFDVKWELPDGTLVAVGDRYVPGTIRVRVVAA</sequence>
<proteinExistence type="predicted"/>
<name>A0A7W6JW46_9SPHN</name>
<dbReference type="RefSeq" id="WP_183999891.1">
    <property type="nucleotide sequence ID" value="NZ_JACIEH010000003.1"/>
</dbReference>
<evidence type="ECO:0000313" key="1">
    <source>
        <dbReference type="EMBL" id="MBB4100615.1"/>
    </source>
</evidence>
<dbReference type="EMBL" id="JACIEH010000003">
    <property type="protein sequence ID" value="MBB4100615.1"/>
    <property type="molecule type" value="Genomic_DNA"/>
</dbReference>